<evidence type="ECO:0000256" key="4">
    <source>
        <dbReference type="ARBA" id="ARBA00022692"/>
    </source>
</evidence>
<evidence type="ECO:0000256" key="7">
    <source>
        <dbReference type="ARBA" id="ARBA00023136"/>
    </source>
</evidence>
<evidence type="ECO:0000256" key="3">
    <source>
        <dbReference type="ARBA" id="ARBA00020827"/>
    </source>
</evidence>
<sequence>MGGGCVAIGGSELSLAYSAAAAQHNVIVVGYCRTALAAVAGVAAGILGLTGIIGFLFYLTSSMVLSLFLLRKTGLEWQKYFLSGYTLFASLIFSETTTYILCWTFIYGMVHVY</sequence>
<keyword evidence="4 9" id="KW-0812">Transmembrane</keyword>
<evidence type="ECO:0000256" key="6">
    <source>
        <dbReference type="ARBA" id="ARBA00022989"/>
    </source>
</evidence>
<accession>A0ABR4QUJ3</accession>
<keyword evidence="7 9" id="KW-0472">Membrane</keyword>
<comment type="similarity">
    <text evidence="2">Belongs to the EMC6 family.</text>
</comment>
<keyword evidence="11" id="KW-1185">Reference proteome</keyword>
<comment type="subcellular location">
    <subcellularLocation>
        <location evidence="1">Endoplasmic reticulum membrane</location>
        <topology evidence="1">Multi-pass membrane protein</topology>
    </subcellularLocation>
</comment>
<dbReference type="InterPro" id="IPR029008">
    <property type="entry name" value="EMC6-like"/>
</dbReference>
<organism evidence="10 11">
    <name type="scientific">Taenia crassiceps</name>
    <dbReference type="NCBI Taxonomy" id="6207"/>
    <lineage>
        <taxon>Eukaryota</taxon>
        <taxon>Metazoa</taxon>
        <taxon>Spiralia</taxon>
        <taxon>Lophotrochozoa</taxon>
        <taxon>Platyhelminthes</taxon>
        <taxon>Cestoda</taxon>
        <taxon>Eucestoda</taxon>
        <taxon>Cyclophyllidea</taxon>
        <taxon>Taeniidae</taxon>
        <taxon>Taenia</taxon>
    </lineage>
</organism>
<feature type="transmembrane region" description="Helical" evidence="9">
    <location>
        <begin position="80"/>
        <end position="106"/>
    </location>
</feature>
<evidence type="ECO:0000313" key="11">
    <source>
        <dbReference type="Proteomes" id="UP001651158"/>
    </source>
</evidence>
<comment type="caution">
    <text evidence="10">The sequence shown here is derived from an EMBL/GenBank/DDBJ whole genome shotgun (WGS) entry which is preliminary data.</text>
</comment>
<keyword evidence="6 9" id="KW-1133">Transmembrane helix</keyword>
<dbReference type="Proteomes" id="UP001651158">
    <property type="component" value="Unassembled WGS sequence"/>
</dbReference>
<gene>
    <name evidence="10" type="ORF">TcWFU_008202</name>
</gene>
<dbReference type="PANTHER" id="PTHR20994">
    <property type="entry name" value="ER MEMBRANE PROTEIN COMPLEX SUBUNIT 6"/>
    <property type="match status" value="1"/>
</dbReference>
<dbReference type="InterPro" id="IPR008504">
    <property type="entry name" value="Emc6"/>
</dbReference>
<evidence type="ECO:0000313" key="10">
    <source>
        <dbReference type="EMBL" id="KAL5112673.1"/>
    </source>
</evidence>
<dbReference type="PANTHER" id="PTHR20994:SF0">
    <property type="entry name" value="ER MEMBRANE PROTEIN COMPLEX SUBUNIT 6"/>
    <property type="match status" value="1"/>
</dbReference>
<proteinExistence type="inferred from homology"/>
<keyword evidence="5" id="KW-0256">Endoplasmic reticulum</keyword>
<dbReference type="EMBL" id="JAKROA010000001">
    <property type="protein sequence ID" value="KAL5112673.1"/>
    <property type="molecule type" value="Genomic_DNA"/>
</dbReference>
<name>A0ABR4QUJ3_9CEST</name>
<protein>
    <recommendedName>
        <fullName evidence="3">ER membrane protein complex subunit 6</fullName>
    </recommendedName>
    <alternativeName>
        <fullName evidence="8">Transmembrane protein 93</fullName>
    </alternativeName>
</protein>
<dbReference type="Pfam" id="PF07019">
    <property type="entry name" value="EMC6"/>
    <property type="match status" value="1"/>
</dbReference>
<reference evidence="10 11" key="1">
    <citation type="journal article" date="2022" name="Front. Cell. Infect. Microbiol.">
        <title>The Genomes of Two Strains of Taenia crassiceps the Animal Model for the Study of Human Cysticercosis.</title>
        <authorList>
            <person name="Bobes R.J."/>
            <person name="Estrada K."/>
            <person name="Rios-Valencia D.G."/>
            <person name="Calderon-Gallegos A."/>
            <person name="de la Torre P."/>
            <person name="Carrero J.C."/>
            <person name="Sanchez-Flores A."/>
            <person name="Laclette J.P."/>
        </authorList>
    </citation>
    <scope>NUCLEOTIDE SEQUENCE [LARGE SCALE GENOMIC DNA]</scope>
    <source>
        <strain evidence="10">WFUcys</strain>
    </source>
</reference>
<evidence type="ECO:0000256" key="9">
    <source>
        <dbReference type="SAM" id="Phobius"/>
    </source>
</evidence>
<evidence type="ECO:0000256" key="5">
    <source>
        <dbReference type="ARBA" id="ARBA00022824"/>
    </source>
</evidence>
<feature type="transmembrane region" description="Helical" evidence="9">
    <location>
        <begin position="35"/>
        <end position="59"/>
    </location>
</feature>
<evidence type="ECO:0000256" key="1">
    <source>
        <dbReference type="ARBA" id="ARBA00004477"/>
    </source>
</evidence>
<evidence type="ECO:0000256" key="8">
    <source>
        <dbReference type="ARBA" id="ARBA00031072"/>
    </source>
</evidence>
<evidence type="ECO:0000256" key="2">
    <source>
        <dbReference type="ARBA" id="ARBA00009436"/>
    </source>
</evidence>